<dbReference type="Gene3D" id="2.60.40.10">
    <property type="entry name" value="Immunoglobulins"/>
    <property type="match status" value="1"/>
</dbReference>
<dbReference type="Pfam" id="PF00703">
    <property type="entry name" value="Glyco_hydro_2"/>
    <property type="match status" value="1"/>
</dbReference>
<reference evidence="10 11" key="1">
    <citation type="submission" date="2024-09" db="EMBL/GenBank/DDBJ databases">
        <authorList>
            <person name="Sun Q."/>
            <person name="Mori K."/>
        </authorList>
    </citation>
    <scope>NUCLEOTIDE SEQUENCE [LARGE SCALE GENOMIC DNA]</scope>
    <source>
        <strain evidence="10 11">TBRC 4576</strain>
    </source>
</reference>
<feature type="domain" description="Glycosyl hydrolases family 2 sugar binding" evidence="9">
    <location>
        <begin position="100"/>
        <end position="227"/>
    </location>
</feature>
<dbReference type="RefSeq" id="WP_137642484.1">
    <property type="nucleotide sequence ID" value="NZ_BJEA01000009.1"/>
</dbReference>
<evidence type="ECO:0000256" key="4">
    <source>
        <dbReference type="ARBA" id="ARBA00022801"/>
    </source>
</evidence>
<dbReference type="SUPFAM" id="SSF49303">
    <property type="entry name" value="beta-Galactosidase/glucuronidase domain"/>
    <property type="match status" value="1"/>
</dbReference>
<comment type="similarity">
    <text evidence="2 6">Belongs to the glycosyl hydrolase 2 family.</text>
</comment>
<dbReference type="SUPFAM" id="SSF49785">
    <property type="entry name" value="Galactose-binding domain-like"/>
    <property type="match status" value="1"/>
</dbReference>
<evidence type="ECO:0000256" key="3">
    <source>
        <dbReference type="ARBA" id="ARBA00012756"/>
    </source>
</evidence>
<dbReference type="PRINTS" id="PR00132">
    <property type="entry name" value="GLHYDRLASE2"/>
</dbReference>
<dbReference type="PANTHER" id="PTHR46323:SF2">
    <property type="entry name" value="BETA-GALACTOSIDASE"/>
    <property type="match status" value="1"/>
</dbReference>
<protein>
    <recommendedName>
        <fullName evidence="3">beta-galactosidase</fullName>
        <ecNumber evidence="3">3.2.1.23</ecNumber>
    </recommendedName>
</protein>
<comment type="catalytic activity">
    <reaction evidence="1">
        <text>Hydrolysis of terminal non-reducing beta-D-galactose residues in beta-D-galactosides.</text>
        <dbReference type="EC" id="3.2.1.23"/>
    </reaction>
</comment>
<dbReference type="InterPro" id="IPR050347">
    <property type="entry name" value="Bact_Beta-galactosidase"/>
</dbReference>
<dbReference type="PROSITE" id="PS00608">
    <property type="entry name" value="GLYCOSYL_HYDROL_F2_2"/>
    <property type="match status" value="1"/>
</dbReference>
<accession>A0ABV5WSA3</accession>
<name>A0ABV5WSA3_9LACO</name>
<dbReference type="InterPro" id="IPR013783">
    <property type="entry name" value="Ig-like_fold"/>
</dbReference>
<evidence type="ECO:0000313" key="11">
    <source>
        <dbReference type="Proteomes" id="UP001589691"/>
    </source>
</evidence>
<dbReference type="EMBL" id="JBHLZY010000008">
    <property type="protein sequence ID" value="MFB9769044.1"/>
    <property type="molecule type" value="Genomic_DNA"/>
</dbReference>
<dbReference type="InterPro" id="IPR036156">
    <property type="entry name" value="Beta-gal/glucu_dom_sf"/>
</dbReference>
<dbReference type="Gene3D" id="3.20.20.80">
    <property type="entry name" value="Glycosidases"/>
    <property type="match status" value="1"/>
</dbReference>
<dbReference type="InterPro" id="IPR008979">
    <property type="entry name" value="Galactose-bd-like_sf"/>
</dbReference>
<keyword evidence="5 6" id="KW-0326">Glycosidase</keyword>
<dbReference type="PANTHER" id="PTHR46323">
    <property type="entry name" value="BETA-GALACTOSIDASE"/>
    <property type="match status" value="1"/>
</dbReference>
<evidence type="ECO:0000256" key="6">
    <source>
        <dbReference type="RuleBase" id="RU361154"/>
    </source>
</evidence>
<feature type="domain" description="Glycoside hydrolase family 2 immunoglobulin-like beta-sandwich" evidence="7">
    <location>
        <begin position="229"/>
        <end position="333"/>
    </location>
</feature>
<dbReference type="Pfam" id="PF02836">
    <property type="entry name" value="Glyco_hydro_2_C"/>
    <property type="match status" value="1"/>
</dbReference>
<evidence type="ECO:0000259" key="9">
    <source>
        <dbReference type="Pfam" id="PF02837"/>
    </source>
</evidence>
<keyword evidence="4 6" id="KW-0378">Hydrolase</keyword>
<dbReference type="SUPFAM" id="SSF51445">
    <property type="entry name" value="(Trans)glycosidases"/>
    <property type="match status" value="1"/>
</dbReference>
<dbReference type="GO" id="GO:0016787">
    <property type="term" value="F:hydrolase activity"/>
    <property type="evidence" value="ECO:0007669"/>
    <property type="project" value="UniProtKB-KW"/>
</dbReference>
<dbReference type="Proteomes" id="UP001589691">
    <property type="component" value="Unassembled WGS sequence"/>
</dbReference>
<dbReference type="InterPro" id="IPR023230">
    <property type="entry name" value="Glyco_hydro_2_CS"/>
</dbReference>
<dbReference type="PROSITE" id="PS00719">
    <property type="entry name" value="GLYCOSYL_HYDROL_F2_1"/>
    <property type="match status" value="1"/>
</dbReference>
<organism evidence="10 11">
    <name type="scientific">Lactiplantibacillus modestisalitolerans</name>
    <dbReference type="NCBI Taxonomy" id="1457219"/>
    <lineage>
        <taxon>Bacteria</taxon>
        <taxon>Bacillati</taxon>
        <taxon>Bacillota</taxon>
        <taxon>Bacilli</taxon>
        <taxon>Lactobacillales</taxon>
        <taxon>Lactobacillaceae</taxon>
        <taxon>Lactiplantibacillus</taxon>
    </lineage>
</organism>
<keyword evidence="11" id="KW-1185">Reference proteome</keyword>
<sequence length="630" mass="72121">MQANLQWLDDPEVFRVNQLPAHSDHHYYYDATEQQSGRSRFVHSLNGQWHFNFATNPADRPLDFFQPEADLSNFDTITVPGHIELAGYAQVQYINTLYPWEGHQYRRPAYTLNQDKLAVGVFSQAADNSVGSYVKHFDLPAAFLNQRVHVQFQGVEEALYVWLNGHFLGYAEDSFTPSEFDLTPYVQATGNVLAVRVYKRSSAAFIEDQDMFRFSGIFRDVNLLALPAVHVDDLDLKPTVNADFQGGVLNVTTRLSGSQLTGATLHLCVTDDAGTEIAEQTQAAQTTVTFEPLRFDEVHLWSPDQPTLYQVTIDVLDSQGNRLEVVPYQFGFRKVELRADHVIYVNNQRLIINGVNRHEWNARTGRVITMADMQADIQTMKAHNINADRTCHYPDQLPWYQLCDQAGIYLMAENNLESHGTWQKSGAIEPSDNVPGDNPHWLEAVVDRARSNYQWFKNHPAIIFWSLGNESYAGEDIAAMQAYYKRHDDSRLVHYEGVVHTPNLRDRISDVESRMYEKPANIVAYLESNPDKPFLNCEYMHDMGNSLGGMKSYSDLLDRYPMYQGGFIWDFIDQALYVHDPVTDQDVLRYGGDFDDRHSDYEFSGDGLLFADRTPKPALQEVKYYYGLQH</sequence>
<dbReference type="InterPro" id="IPR006102">
    <property type="entry name" value="Ig-like_GH2"/>
</dbReference>
<dbReference type="Gene3D" id="2.60.120.260">
    <property type="entry name" value="Galactose-binding domain-like"/>
    <property type="match status" value="1"/>
</dbReference>
<evidence type="ECO:0000259" key="8">
    <source>
        <dbReference type="Pfam" id="PF02836"/>
    </source>
</evidence>
<dbReference type="InterPro" id="IPR023232">
    <property type="entry name" value="Glyco_hydro_2_AS"/>
</dbReference>
<dbReference type="EC" id="3.2.1.23" evidence="3"/>
<dbReference type="InterPro" id="IPR006103">
    <property type="entry name" value="Glyco_hydro_2_cat"/>
</dbReference>
<gene>
    <name evidence="10" type="ORF">ACFFLI_04035</name>
</gene>
<evidence type="ECO:0000259" key="7">
    <source>
        <dbReference type="Pfam" id="PF00703"/>
    </source>
</evidence>
<evidence type="ECO:0000313" key="10">
    <source>
        <dbReference type="EMBL" id="MFB9769044.1"/>
    </source>
</evidence>
<proteinExistence type="inferred from homology"/>
<feature type="domain" description="Glycoside hydrolase family 2 catalytic" evidence="8">
    <location>
        <begin position="340"/>
        <end position="627"/>
    </location>
</feature>
<evidence type="ECO:0000256" key="2">
    <source>
        <dbReference type="ARBA" id="ARBA00007401"/>
    </source>
</evidence>
<dbReference type="InterPro" id="IPR006101">
    <property type="entry name" value="Glyco_hydro_2"/>
</dbReference>
<dbReference type="InterPro" id="IPR017853">
    <property type="entry name" value="GH"/>
</dbReference>
<comment type="caution">
    <text evidence="10">The sequence shown here is derived from an EMBL/GenBank/DDBJ whole genome shotgun (WGS) entry which is preliminary data.</text>
</comment>
<evidence type="ECO:0000256" key="1">
    <source>
        <dbReference type="ARBA" id="ARBA00001412"/>
    </source>
</evidence>
<evidence type="ECO:0000256" key="5">
    <source>
        <dbReference type="ARBA" id="ARBA00023295"/>
    </source>
</evidence>
<dbReference type="Pfam" id="PF02837">
    <property type="entry name" value="Glyco_hydro_2_N"/>
    <property type="match status" value="1"/>
</dbReference>
<dbReference type="InterPro" id="IPR006104">
    <property type="entry name" value="Glyco_hydro_2_N"/>
</dbReference>